<feature type="region of interest" description="Disordered" evidence="3">
    <location>
        <begin position="621"/>
        <end position="644"/>
    </location>
</feature>
<dbReference type="EMBL" id="JAEHOD010000022">
    <property type="protein sequence ID" value="KAG2447465.1"/>
    <property type="molecule type" value="Genomic_DNA"/>
</dbReference>
<feature type="region of interest" description="Disordered" evidence="3">
    <location>
        <begin position="1564"/>
        <end position="1610"/>
    </location>
</feature>
<proteinExistence type="predicted"/>
<protein>
    <recommendedName>
        <fullName evidence="4">Protein kinase domain-containing protein</fullName>
    </recommendedName>
</protein>
<keyword evidence="1" id="KW-0547">Nucleotide-binding</keyword>
<dbReference type="InterPro" id="IPR008266">
    <property type="entry name" value="Tyr_kinase_AS"/>
</dbReference>
<evidence type="ECO:0000313" key="5">
    <source>
        <dbReference type="EMBL" id="KAG2447465.1"/>
    </source>
</evidence>
<dbReference type="PROSITE" id="PS00109">
    <property type="entry name" value="PROTEIN_KINASE_TYR"/>
    <property type="match status" value="1"/>
</dbReference>
<dbReference type="SUPFAM" id="SSF56112">
    <property type="entry name" value="Protein kinase-like (PK-like)"/>
    <property type="match status" value="1"/>
</dbReference>
<feature type="domain" description="Protein kinase" evidence="4">
    <location>
        <begin position="1678"/>
        <end position="2030"/>
    </location>
</feature>
<name>A0A835WI92_9CHLO</name>
<dbReference type="InterPro" id="IPR000719">
    <property type="entry name" value="Prot_kinase_dom"/>
</dbReference>
<feature type="compositionally biased region" description="Polar residues" evidence="3">
    <location>
        <begin position="159"/>
        <end position="168"/>
    </location>
</feature>
<sequence length="2056" mass="211101">MAGQGFLYTSDGGATSAVEDDVNDDYFGVQTPPTRSFMKLVPRAAKTQGGKLESKRSSGNKPNRSSSSKGLGPPQALHRQAHNASAARRQAKDRRQKARSQARFFKEIDTTLEALGIGTAGAAAGAGGSLGGAASGMPPSPCSSSVNLSLSLAPSADQLLTPTASSSRAGTPPPQAGPAGMGGISRRATSEQRLTDHQLPSGYSTPDRNVSTGGPPLVSFARGSNNGLLPLAAEPTGLPPRIPSAAGDRHHPALSMQLPAGHSQAEHTNGTAAHRRAVSAEGEPAAGAPYAGFMLHTAPAGEGGPAGPYQPIASRATFALPSAISTGSDMLANRDEFRRHIGHVIMGTAQSEEDLHDEVSQAEERAEPLHDEIEALHEEAELAADGGTVNNSSLDKMNTKLESLTKRARDALRKTKPLRSRLADHVDLLPRLNELLVRLWAGLVEAGEAVGRAGEALLAARGELQERGSDEDVRKSAVGVKKLLELIEGISKRSSEDLDAANEAVQAQTLTAACQAAAVSLNSACIQAAAQAAPVLLQAESLSTDSFVHEKNNQAKRLCALWDEAARLTEKTAKRYCPGFRLRLYSQLAAALLEAGELALAMMQQAAAAAAEAAAAGTGAESEAGGDLSDAASDSGVDTDTSRGIQAGSAWGARVASAWGGRKGPAGRGGVTDKEIEAQAWVPNLLQMLLHRASETHKWLREALHEASRVRSAAEGSLDLDEAEEGSLGLGAAMGSGASVGGQSGQAPMPPAAREEALFMDASEVEELFDLLDTLQEVFAELCVANLKRTMRLCSGSTGEPLSVWALESARDAAEAALRFVYIHDNSSMALGDMLYNEVTDKHKAWLQHTWQEYTRLSQGVVNGLLSVRRQINVRKGSLSPPPAAPPRLTAAAAIAPVTGAGRGRPLGSTAPASARLPPAAASPAGASVRASLDQAAGWAPGTATTAQATAVGAPLTYGLGRRRPPPAPKLSLPSATGAGANAARSQPFSPVTAVCELPWGQAANTPQAAPHHHFGSIAAAAGGAAPGWAAGSSSAALVAAELGAAAVAAAAAAAAAGSGSASAASVAESTTAAAPSMWKAALLAPAGDAVARGHASARSSFESGEPSSLERARKQQGQPAAELSAAAEAGHQTAGPSDAALGVPSWASTARRRDPHPNQQARLAAERGASVGRGATRGGLSARGGGSGGRGSGRLFGRGRGRLARGDDDGGGNYVESDPATTHGAADSSQRARPSHERREAAGSDGHRKQGAGAASNSTRPGQPPAVTGTAGGPQQPHAGAAPDAAAGAVDAPFPVSTPSSWAAVAARGNQGGAPPSGSGRLPSANTMRSPFASSSAASRAASGVAPAVVSAPVAASPFAAIAMQPPPASPTASASPSNSHAPSPQHTPHQSAPTSPSSRSAVNNAPDAGVALVSSPSLTPGGMPQVTQQPPPVSATSTLATSAGVQGCSGASTTTSTAATSASSAFQFAPVSTAATTSSSGQPRANGAASEGSTNGGSSGGKRTPKLGSPHASGHVMPPPAAVGISSAAVLAADARGPGASGMAIADAAGPAELVWTAVASSGAHPHQNQHQRQLQPQQSQPQPQQQARGGYTPRPGQGPGQVGTGPKAVRTASLTAQVSLGHGGLGPAAPAASELARQGSEGLTGHVVRNPELAALLHAIACDPFWSIRWSDLSSGLSTLVGNGSTGQVFAGTYLHGEVAIKVIGINRDMEYDLAALRAFKAEVDLNKLLNQHPNIVRFIGVCADYIQYAARQAGLLTDADLVHTRWAAPPRALPSRDGRPFAPMLAIVMEYCHLGTLWTMIGEARRLSNAAARGQQVGRTSSNRWGFSFWKSWERRLEVLCGAAAGLEYMHKNHVIHHDFTSYNLLLDERGGKWTTKVCDFNLSRVVSRQSGGAPASGGASSLTVPNSGNMYSPRWQSPEYLEGKEYATATDVFSFGVVLWEVVTLQTPWENELHQYENKGLKVLEPVFIHEEVVTKNKRLTFPTELEPELPELPQLVALCEGCWHKDPRSRPRMTEVAEVLTAVLSSWALSKRVALLAPIQQSFHPTRQRL</sequence>
<feature type="compositionally biased region" description="Low complexity" evidence="3">
    <location>
        <begin position="1121"/>
        <end position="1130"/>
    </location>
</feature>
<feature type="region of interest" description="Disordered" evidence="3">
    <location>
        <begin position="1095"/>
        <end position="1294"/>
    </location>
</feature>
<dbReference type="PROSITE" id="PS50011">
    <property type="entry name" value="PROTEIN_KINASE_DOM"/>
    <property type="match status" value="1"/>
</dbReference>
<feature type="compositionally biased region" description="Low complexity" evidence="3">
    <location>
        <begin position="911"/>
        <end position="922"/>
    </location>
</feature>
<feature type="region of interest" description="Disordered" evidence="3">
    <location>
        <begin position="232"/>
        <end position="252"/>
    </location>
</feature>
<dbReference type="GO" id="GO:0005524">
    <property type="term" value="F:ATP binding"/>
    <property type="evidence" value="ECO:0007669"/>
    <property type="project" value="UniProtKB-UniRule"/>
</dbReference>
<dbReference type="OrthoDB" id="4062651at2759"/>
<feature type="binding site" evidence="1">
    <location>
        <position position="1705"/>
    </location>
    <ligand>
        <name>ATP</name>
        <dbReference type="ChEBI" id="CHEBI:30616"/>
    </ligand>
</feature>
<feature type="region of interest" description="Disordered" evidence="3">
    <location>
        <begin position="159"/>
        <end position="217"/>
    </location>
</feature>
<dbReference type="PROSITE" id="PS00107">
    <property type="entry name" value="PROTEIN_KINASE_ATP"/>
    <property type="match status" value="1"/>
</dbReference>
<comment type="caution">
    <text evidence="5">The sequence shown here is derived from an EMBL/GenBank/DDBJ whole genome shotgun (WGS) entry which is preliminary data.</text>
</comment>
<feature type="compositionally biased region" description="Basic residues" evidence="3">
    <location>
        <begin position="89"/>
        <end position="100"/>
    </location>
</feature>
<keyword evidence="1" id="KW-0067">ATP-binding</keyword>
<feature type="compositionally biased region" description="Low complexity" evidence="3">
    <location>
        <begin position="57"/>
        <end position="70"/>
    </location>
</feature>
<reference evidence="5" key="1">
    <citation type="journal article" date="2020" name="bioRxiv">
        <title>Comparative genomics of Chlamydomonas.</title>
        <authorList>
            <person name="Craig R.J."/>
            <person name="Hasan A.R."/>
            <person name="Ness R.W."/>
            <person name="Keightley P.D."/>
        </authorList>
    </citation>
    <scope>NUCLEOTIDE SEQUENCE</scope>
    <source>
        <strain evidence="5">CCAP 11/173</strain>
    </source>
</reference>
<feature type="compositionally biased region" description="Polar residues" evidence="3">
    <location>
        <begin position="1098"/>
        <end position="1107"/>
    </location>
</feature>
<evidence type="ECO:0000259" key="4">
    <source>
        <dbReference type="PROSITE" id="PS50011"/>
    </source>
</evidence>
<dbReference type="Proteomes" id="UP000613740">
    <property type="component" value="Unassembled WGS sequence"/>
</dbReference>
<evidence type="ECO:0000313" key="6">
    <source>
        <dbReference type="Proteomes" id="UP000613740"/>
    </source>
</evidence>
<dbReference type="InterPro" id="IPR017441">
    <property type="entry name" value="Protein_kinase_ATP_BS"/>
</dbReference>
<dbReference type="InterPro" id="IPR011009">
    <property type="entry name" value="Kinase-like_dom_sf"/>
</dbReference>
<feature type="compositionally biased region" description="Low complexity" evidence="3">
    <location>
        <begin position="1567"/>
        <end position="1589"/>
    </location>
</feature>
<evidence type="ECO:0000256" key="2">
    <source>
        <dbReference type="SAM" id="Coils"/>
    </source>
</evidence>
<feature type="region of interest" description="Disordered" evidence="3">
    <location>
        <begin position="1308"/>
        <end position="1332"/>
    </location>
</feature>
<keyword evidence="6" id="KW-1185">Reference proteome</keyword>
<dbReference type="InterPro" id="IPR051681">
    <property type="entry name" value="Ser/Thr_Kinases-Pseudokinases"/>
</dbReference>
<feature type="region of interest" description="Disordered" evidence="3">
    <location>
        <begin position="1367"/>
        <end position="1441"/>
    </location>
</feature>
<gene>
    <name evidence="5" type="ORF">HYH02_007786</name>
</gene>
<dbReference type="Pfam" id="PF00069">
    <property type="entry name" value="Pkinase"/>
    <property type="match status" value="1"/>
</dbReference>
<feature type="compositionally biased region" description="Low complexity" evidence="3">
    <location>
        <begin position="1274"/>
        <end position="1294"/>
    </location>
</feature>
<feature type="compositionally biased region" description="Low complexity" evidence="3">
    <location>
        <begin position="1372"/>
        <end position="1386"/>
    </location>
</feature>
<organism evidence="5 6">
    <name type="scientific">Chlamydomonas schloesseri</name>
    <dbReference type="NCBI Taxonomy" id="2026947"/>
    <lineage>
        <taxon>Eukaryota</taxon>
        <taxon>Viridiplantae</taxon>
        <taxon>Chlorophyta</taxon>
        <taxon>core chlorophytes</taxon>
        <taxon>Chlorophyceae</taxon>
        <taxon>CS clade</taxon>
        <taxon>Chlamydomonadales</taxon>
        <taxon>Chlamydomonadaceae</taxon>
        <taxon>Chlamydomonas</taxon>
    </lineage>
</organism>
<feature type="compositionally biased region" description="Basic and acidic residues" evidence="3">
    <location>
        <begin position="1235"/>
        <end position="1249"/>
    </location>
</feature>
<dbReference type="Gene3D" id="1.10.510.10">
    <property type="entry name" value="Transferase(Phosphotransferase) domain 1"/>
    <property type="match status" value="1"/>
</dbReference>
<feature type="region of interest" description="Disordered" evidence="3">
    <location>
        <begin position="903"/>
        <end position="922"/>
    </location>
</feature>
<evidence type="ECO:0000256" key="1">
    <source>
        <dbReference type="PROSITE-ProRule" id="PRU10141"/>
    </source>
</evidence>
<feature type="region of interest" description="Disordered" evidence="3">
    <location>
        <begin position="957"/>
        <end position="985"/>
    </location>
</feature>
<accession>A0A835WI92</accession>
<feature type="region of interest" description="Disordered" evidence="3">
    <location>
        <begin position="1"/>
        <end position="104"/>
    </location>
</feature>
<evidence type="ECO:0000256" key="3">
    <source>
        <dbReference type="SAM" id="MobiDB-lite"/>
    </source>
</evidence>
<dbReference type="Gene3D" id="3.30.200.20">
    <property type="entry name" value="Phosphorylase Kinase, domain 1"/>
    <property type="match status" value="1"/>
</dbReference>
<feature type="compositionally biased region" description="Polar residues" evidence="3">
    <location>
        <begin position="201"/>
        <end position="212"/>
    </location>
</feature>
<keyword evidence="2" id="KW-0175">Coiled coil</keyword>
<feature type="compositionally biased region" description="Polar residues" evidence="3">
    <location>
        <begin position="1388"/>
        <end position="1405"/>
    </location>
</feature>
<feature type="compositionally biased region" description="Gly residues" evidence="3">
    <location>
        <begin position="1176"/>
        <end position="1197"/>
    </location>
</feature>
<feature type="compositionally biased region" description="Low complexity" evidence="3">
    <location>
        <begin position="1477"/>
        <end position="1495"/>
    </location>
</feature>
<feature type="region of interest" description="Disordered" evidence="3">
    <location>
        <begin position="1477"/>
        <end position="1522"/>
    </location>
</feature>
<dbReference type="GO" id="GO:0004674">
    <property type="term" value="F:protein serine/threonine kinase activity"/>
    <property type="evidence" value="ECO:0007669"/>
    <property type="project" value="TreeGrafter"/>
</dbReference>
<feature type="coiled-coil region" evidence="2">
    <location>
        <begin position="359"/>
        <end position="414"/>
    </location>
</feature>
<dbReference type="PANTHER" id="PTHR44329">
    <property type="entry name" value="SERINE/THREONINE-PROTEIN KINASE TNNI3K-RELATED"/>
    <property type="match status" value="1"/>
</dbReference>